<name>A0AC61PHF3_9FIRM</name>
<accession>A0AC61PHF3</accession>
<dbReference type="EMBL" id="FWXZ01000001">
    <property type="protein sequence ID" value="SMC35089.1"/>
    <property type="molecule type" value="Genomic_DNA"/>
</dbReference>
<sequence>MIKFSEMPYQRPDVEGMKETLKNAAEKAAQAKTYQEVRDAYFEVQEKSIQASTLYSIAHVRNTMDTTDEYYDGELKWLREQLAMLTPLEVAWQKALTTSPFRKDFEAEFGKQLFRMLDADLLTEDERIIPEMIREGELCQEYSKTAAQAKTDFRGEECNFYGLLKHMESTDRQERKEAFEAWAKLYEKISPELDRQYTELVELRDAKAKKMGFKTYTEMAYISRNRFDYTREDAARFREQIRTVVTPAVAAIRERQKKHLGIDKIRFYDEQLKFPEGNALPIGTTEELVDKAQKMYREMSKETGEFFDFMKEYQLFDLETRPGKHLGGYMTRFASYKAPFIFSNFNGTAADVDVLTHEAGHAFQGYLAMRSIPISALTGSTSEINEIHSMSMEHFAYPWMNLFFGDRADEYRTAHLLEALCSIPYLVSVDEFQHEVYEKPGMTPMERRKVWREIEKKYMPWRDYDGNEFLEEGGFWMQKQHIFLYPFYYIEYALSQICAFQYYGRMKEDPKAAWEDYLRLCRAGGTKGYFELLETGNLLNPFKDGTVEKATAHVIEELKQKY</sequence>
<proteinExistence type="predicted"/>
<comment type="caution">
    <text evidence="1">The sequence shown here is derived from an EMBL/GenBank/DDBJ whole genome shotgun (WGS) entry which is preliminary data.</text>
</comment>
<evidence type="ECO:0000313" key="1">
    <source>
        <dbReference type="EMBL" id="SMC35089.1"/>
    </source>
</evidence>
<reference evidence="1" key="1">
    <citation type="submission" date="2017-04" db="EMBL/GenBank/DDBJ databases">
        <authorList>
            <person name="Varghese N."/>
            <person name="Submissions S."/>
        </authorList>
    </citation>
    <scope>NUCLEOTIDE SEQUENCE</scope>
    <source>
        <strain evidence="1">WTE2008</strain>
    </source>
</reference>
<dbReference type="Proteomes" id="UP000192328">
    <property type="component" value="Unassembled WGS sequence"/>
</dbReference>
<keyword evidence="2" id="KW-1185">Reference proteome</keyword>
<protein>
    <submittedName>
        <fullName evidence="1">Oligoendopeptidase, M3 family</fullName>
    </submittedName>
</protein>
<evidence type="ECO:0000313" key="2">
    <source>
        <dbReference type="Proteomes" id="UP000192328"/>
    </source>
</evidence>
<organism evidence="1 2">
    <name type="scientific">Aristaeella lactis</name>
    <dbReference type="NCBI Taxonomy" id="3046383"/>
    <lineage>
        <taxon>Bacteria</taxon>
        <taxon>Bacillati</taxon>
        <taxon>Bacillota</taxon>
        <taxon>Clostridia</taxon>
        <taxon>Eubacteriales</taxon>
        <taxon>Aristaeellaceae</taxon>
        <taxon>Aristaeella</taxon>
    </lineage>
</organism>
<gene>
    <name evidence="1" type="ORF">SAMN06297397_0173</name>
</gene>